<dbReference type="EMBL" id="JASHIF010000009">
    <property type="protein sequence ID" value="MDI9860029.1"/>
    <property type="molecule type" value="Genomic_DNA"/>
</dbReference>
<gene>
    <name evidence="1" type="ORF">QM524_12480</name>
</gene>
<organism evidence="1 2">
    <name type="scientific">Flectobacillus roseus</name>
    <dbReference type="NCBI Taxonomy" id="502259"/>
    <lineage>
        <taxon>Bacteria</taxon>
        <taxon>Pseudomonadati</taxon>
        <taxon>Bacteroidota</taxon>
        <taxon>Cytophagia</taxon>
        <taxon>Cytophagales</taxon>
        <taxon>Flectobacillaceae</taxon>
        <taxon>Flectobacillus</taxon>
    </lineage>
</organism>
<protein>
    <submittedName>
        <fullName evidence="1">Uncharacterized protein</fullName>
    </submittedName>
</protein>
<evidence type="ECO:0000313" key="2">
    <source>
        <dbReference type="Proteomes" id="UP001236507"/>
    </source>
</evidence>
<comment type="caution">
    <text evidence="1">The sequence shown here is derived from an EMBL/GenBank/DDBJ whole genome shotgun (WGS) entry which is preliminary data.</text>
</comment>
<dbReference type="RefSeq" id="WP_283344855.1">
    <property type="nucleotide sequence ID" value="NZ_JASHIF010000009.1"/>
</dbReference>
<accession>A0ABT6Y8W6</accession>
<dbReference type="Proteomes" id="UP001236507">
    <property type="component" value="Unassembled WGS sequence"/>
</dbReference>
<evidence type="ECO:0000313" key="1">
    <source>
        <dbReference type="EMBL" id="MDI9860029.1"/>
    </source>
</evidence>
<keyword evidence="2" id="KW-1185">Reference proteome</keyword>
<sequence>MKFWKHIVITLITLFSISTRESVISHEHKLVHATTKSVSHHSNQHAVKLLSVVDSQTNASLENIESDDTDDIQEVKASIAREIEAISFSFQSLSKTLVTQLRSLFKFGRYILFLQLLI</sequence>
<name>A0ABT6Y8W6_9BACT</name>
<reference evidence="1 2" key="1">
    <citation type="submission" date="2023-05" db="EMBL/GenBank/DDBJ databases">
        <title>Novel species of genus Flectobacillus isolated from stream in China.</title>
        <authorList>
            <person name="Lu H."/>
        </authorList>
    </citation>
    <scope>NUCLEOTIDE SEQUENCE [LARGE SCALE GENOMIC DNA]</scope>
    <source>
        <strain evidence="1 2">KCTC 42575</strain>
    </source>
</reference>
<proteinExistence type="predicted"/>